<keyword evidence="2" id="KW-1185">Reference proteome</keyword>
<dbReference type="NCBIfam" id="NF038153">
    <property type="entry name" value="lant_leader_L1a"/>
    <property type="match status" value="1"/>
</dbReference>
<dbReference type="Proteomes" id="UP001304671">
    <property type="component" value="Unassembled WGS sequence"/>
</dbReference>
<evidence type="ECO:0000313" key="2">
    <source>
        <dbReference type="Proteomes" id="UP001304671"/>
    </source>
</evidence>
<proteinExistence type="predicted"/>
<dbReference type="RefSeq" id="WP_323248678.1">
    <property type="nucleotide sequence ID" value="NZ_JAYFUL010000011.1"/>
</dbReference>
<protein>
    <submittedName>
        <fullName evidence="1">Class I lanthipeptide</fullName>
    </submittedName>
</protein>
<evidence type="ECO:0000313" key="1">
    <source>
        <dbReference type="EMBL" id="MEA5257946.1"/>
    </source>
</evidence>
<sequence>MKKKQISTGKKLNLDKETLSKLSDDQLNKIDGGVTVGSLTCGKSEQDDDEMSCLACSCNGAAAPAQAAKA</sequence>
<dbReference type="EMBL" id="JAYFUL010000011">
    <property type="protein sequence ID" value="MEA5257946.1"/>
    <property type="molecule type" value="Genomic_DNA"/>
</dbReference>
<gene>
    <name evidence="1" type="ORF">VB264_09120</name>
</gene>
<reference evidence="1 2" key="1">
    <citation type="submission" date="2023-12" db="EMBL/GenBank/DDBJ databases">
        <title>Novel species of the genus Arcicella isolated from rivers.</title>
        <authorList>
            <person name="Lu H."/>
        </authorList>
    </citation>
    <scope>NUCLEOTIDE SEQUENCE [LARGE SCALE GENOMIC DNA]</scope>
    <source>
        <strain evidence="1 2">LMG 21963</strain>
    </source>
</reference>
<accession>A0ABU5QND8</accession>
<dbReference type="InterPro" id="IPR058238">
    <property type="entry name" value="Lant_leader_dom"/>
</dbReference>
<comment type="caution">
    <text evidence="1">The sequence shown here is derived from an EMBL/GenBank/DDBJ whole genome shotgun (WGS) entry which is preliminary data.</text>
</comment>
<name>A0ABU5QND8_9BACT</name>
<organism evidence="1 2">
    <name type="scientific">Arcicella aquatica</name>
    <dbReference type="NCBI Taxonomy" id="217141"/>
    <lineage>
        <taxon>Bacteria</taxon>
        <taxon>Pseudomonadati</taxon>
        <taxon>Bacteroidota</taxon>
        <taxon>Cytophagia</taxon>
        <taxon>Cytophagales</taxon>
        <taxon>Flectobacillaceae</taxon>
        <taxon>Arcicella</taxon>
    </lineage>
</organism>